<accession>A0A8J3DXR6</accession>
<evidence type="ECO:0000313" key="2">
    <source>
        <dbReference type="Proteomes" id="UP000628775"/>
    </source>
</evidence>
<reference evidence="1" key="1">
    <citation type="journal article" date="2014" name="Int. J. Syst. Evol. Microbiol.">
        <title>Complete genome sequence of Corynebacterium casei LMG S-19264T (=DSM 44701T), isolated from a smear-ripened cheese.</title>
        <authorList>
            <consortium name="US DOE Joint Genome Institute (JGI-PGF)"/>
            <person name="Walter F."/>
            <person name="Albersmeier A."/>
            <person name="Kalinowski J."/>
            <person name="Ruckert C."/>
        </authorList>
    </citation>
    <scope>NUCLEOTIDE SEQUENCE</scope>
    <source>
        <strain evidence="1">CGMCC 1.15371</strain>
    </source>
</reference>
<gene>
    <name evidence="1" type="ORF">GCM10011391_26200</name>
</gene>
<protein>
    <submittedName>
        <fullName evidence="1">Uncharacterized protein</fullName>
    </submittedName>
</protein>
<reference evidence="1" key="2">
    <citation type="submission" date="2020-09" db="EMBL/GenBank/DDBJ databases">
        <authorList>
            <person name="Sun Q."/>
            <person name="Zhou Y."/>
        </authorList>
    </citation>
    <scope>NUCLEOTIDE SEQUENCE</scope>
    <source>
        <strain evidence="1">CGMCC 1.15371</strain>
    </source>
</reference>
<dbReference type="AlphaFoldDB" id="A0A8J3DXR6"/>
<keyword evidence="2" id="KW-1185">Reference proteome</keyword>
<dbReference type="Proteomes" id="UP000628775">
    <property type="component" value="Unassembled WGS sequence"/>
</dbReference>
<comment type="caution">
    <text evidence="1">The sequence shown here is derived from an EMBL/GenBank/DDBJ whole genome shotgun (WGS) entry which is preliminary data.</text>
</comment>
<evidence type="ECO:0000313" key="1">
    <source>
        <dbReference type="EMBL" id="GGE46163.1"/>
    </source>
</evidence>
<dbReference type="EMBL" id="BMIR01000012">
    <property type="protein sequence ID" value="GGE46163.1"/>
    <property type="molecule type" value="Genomic_DNA"/>
</dbReference>
<proteinExistence type="predicted"/>
<sequence>MDDRGLYIECYVLAQMMPTYYSLGIKGVTRNTSGTRQLLRVSKIDPHLSRQVFNPVEDDRLTNIL</sequence>
<organism evidence="1 2">
    <name type="scientific">Pullulanibacillus camelliae</name>
    <dbReference type="NCBI Taxonomy" id="1707096"/>
    <lineage>
        <taxon>Bacteria</taxon>
        <taxon>Bacillati</taxon>
        <taxon>Bacillota</taxon>
        <taxon>Bacilli</taxon>
        <taxon>Bacillales</taxon>
        <taxon>Sporolactobacillaceae</taxon>
        <taxon>Pullulanibacillus</taxon>
    </lineage>
</organism>
<name>A0A8J3DXR6_9BACL</name>